<dbReference type="Pfam" id="PF00440">
    <property type="entry name" value="TetR_N"/>
    <property type="match status" value="1"/>
</dbReference>
<name>A0A2S6HDU5_9GAMM</name>
<sequence length="198" mass="22331">MARRNKHSLEEIREMVLNAAETIIINEGYSALTARKIAMDIGYTVGSIYMVFANMADLVMHINASTVDDLTEQMQQVPHCLPEHYIAELAKTYVAFADRNFNRWTMIFVRDTEIPEWYQQKTQQIFSLVEAQFAQLAPNCSAQQSQQAARALWSGVHGVCTLSLTRELDAAAIKDIEEAVVLLVNSFITGWVQTLAET</sequence>
<evidence type="ECO:0000256" key="2">
    <source>
        <dbReference type="ARBA" id="ARBA00023125"/>
    </source>
</evidence>
<dbReference type="EMBL" id="PTIZ01000005">
    <property type="protein sequence ID" value="PPK75638.1"/>
    <property type="molecule type" value="Genomic_DNA"/>
</dbReference>
<dbReference type="Proteomes" id="UP000240010">
    <property type="component" value="Unassembled WGS sequence"/>
</dbReference>
<evidence type="ECO:0000256" key="3">
    <source>
        <dbReference type="ARBA" id="ARBA00023163"/>
    </source>
</evidence>
<dbReference type="AlphaFoldDB" id="A0A2S6HDU5"/>
<feature type="DNA-binding region" description="H-T-H motif" evidence="4">
    <location>
        <begin position="33"/>
        <end position="52"/>
    </location>
</feature>
<dbReference type="PANTHER" id="PTHR30055">
    <property type="entry name" value="HTH-TYPE TRANSCRIPTIONAL REGULATOR RUTR"/>
    <property type="match status" value="1"/>
</dbReference>
<dbReference type="Pfam" id="PF13305">
    <property type="entry name" value="TetR_C_33"/>
    <property type="match status" value="1"/>
</dbReference>
<dbReference type="GO" id="GO:0000976">
    <property type="term" value="F:transcription cis-regulatory region binding"/>
    <property type="evidence" value="ECO:0007669"/>
    <property type="project" value="TreeGrafter"/>
</dbReference>
<dbReference type="SUPFAM" id="SSF46689">
    <property type="entry name" value="Homeodomain-like"/>
    <property type="match status" value="1"/>
</dbReference>
<evidence type="ECO:0000259" key="5">
    <source>
        <dbReference type="PROSITE" id="PS50977"/>
    </source>
</evidence>
<dbReference type="InterPro" id="IPR025996">
    <property type="entry name" value="MT1864/Rv1816-like_C"/>
</dbReference>
<dbReference type="InterPro" id="IPR036271">
    <property type="entry name" value="Tet_transcr_reg_TetR-rel_C_sf"/>
</dbReference>
<keyword evidence="2 4" id="KW-0238">DNA-binding</keyword>
<dbReference type="SUPFAM" id="SSF48498">
    <property type="entry name" value="Tetracyclin repressor-like, C-terminal domain"/>
    <property type="match status" value="1"/>
</dbReference>
<protein>
    <submittedName>
        <fullName evidence="6">TetR family transcriptional regulator</fullName>
    </submittedName>
</protein>
<keyword evidence="3" id="KW-0804">Transcription</keyword>
<dbReference type="PROSITE" id="PS50977">
    <property type="entry name" value="HTH_TETR_2"/>
    <property type="match status" value="1"/>
</dbReference>
<dbReference type="InterPro" id="IPR001647">
    <property type="entry name" value="HTH_TetR"/>
</dbReference>
<evidence type="ECO:0000256" key="1">
    <source>
        <dbReference type="ARBA" id="ARBA00023015"/>
    </source>
</evidence>
<comment type="caution">
    <text evidence="6">The sequence shown here is derived from an EMBL/GenBank/DDBJ whole genome shotgun (WGS) entry which is preliminary data.</text>
</comment>
<dbReference type="InterPro" id="IPR050109">
    <property type="entry name" value="HTH-type_TetR-like_transc_reg"/>
</dbReference>
<organism evidence="6 7">
    <name type="scientific">Methylobacter tundripaludum</name>
    <dbReference type="NCBI Taxonomy" id="173365"/>
    <lineage>
        <taxon>Bacteria</taxon>
        <taxon>Pseudomonadati</taxon>
        <taxon>Pseudomonadota</taxon>
        <taxon>Gammaproteobacteria</taxon>
        <taxon>Methylococcales</taxon>
        <taxon>Methylococcaceae</taxon>
        <taxon>Methylobacter</taxon>
    </lineage>
</organism>
<reference evidence="6 7" key="1">
    <citation type="submission" date="2018-02" db="EMBL/GenBank/DDBJ databases">
        <title>Subsurface microbial communities from deep shales in Ohio and West Virginia, USA.</title>
        <authorList>
            <person name="Wrighton K."/>
        </authorList>
    </citation>
    <scope>NUCLEOTIDE SEQUENCE [LARGE SCALE GENOMIC DNA]</scope>
    <source>
        <strain evidence="6 7">OWC-DMM</strain>
    </source>
</reference>
<dbReference type="RefSeq" id="WP_104428871.1">
    <property type="nucleotide sequence ID" value="NZ_PTIZ01000005.1"/>
</dbReference>
<evidence type="ECO:0000256" key="4">
    <source>
        <dbReference type="PROSITE-ProRule" id="PRU00335"/>
    </source>
</evidence>
<dbReference type="PANTHER" id="PTHR30055:SF212">
    <property type="entry name" value="TETR-FAMILY FAMILY TRANSCRIPTIONAL REGULATOR"/>
    <property type="match status" value="1"/>
</dbReference>
<dbReference type="InterPro" id="IPR009057">
    <property type="entry name" value="Homeodomain-like_sf"/>
</dbReference>
<keyword evidence="1" id="KW-0805">Transcription regulation</keyword>
<evidence type="ECO:0000313" key="6">
    <source>
        <dbReference type="EMBL" id="PPK75638.1"/>
    </source>
</evidence>
<gene>
    <name evidence="6" type="ORF">B0F87_105107</name>
</gene>
<feature type="domain" description="HTH tetR-type" evidence="5">
    <location>
        <begin position="10"/>
        <end position="70"/>
    </location>
</feature>
<dbReference type="GO" id="GO:0003700">
    <property type="term" value="F:DNA-binding transcription factor activity"/>
    <property type="evidence" value="ECO:0007669"/>
    <property type="project" value="TreeGrafter"/>
</dbReference>
<accession>A0A2S6HDU5</accession>
<evidence type="ECO:0000313" key="7">
    <source>
        <dbReference type="Proteomes" id="UP000240010"/>
    </source>
</evidence>
<dbReference type="Gene3D" id="1.10.357.10">
    <property type="entry name" value="Tetracycline Repressor, domain 2"/>
    <property type="match status" value="1"/>
</dbReference>
<proteinExistence type="predicted"/>